<evidence type="ECO:0000256" key="1">
    <source>
        <dbReference type="ARBA" id="ARBA00007274"/>
    </source>
</evidence>
<proteinExistence type="inferred from homology"/>
<dbReference type="PANTHER" id="PTHR43300">
    <property type="entry name" value="ACETYLTRANSFERASE"/>
    <property type="match status" value="1"/>
</dbReference>
<dbReference type="Pfam" id="PF14602">
    <property type="entry name" value="Hexapep_2"/>
    <property type="match status" value="1"/>
</dbReference>
<evidence type="ECO:0000313" key="3">
    <source>
        <dbReference type="Proteomes" id="UP000260759"/>
    </source>
</evidence>
<gene>
    <name evidence="2" type="ORF">DXB37_11470</name>
</gene>
<keyword evidence="2" id="KW-0012">Acyltransferase</keyword>
<dbReference type="RefSeq" id="WP_098032046.1">
    <property type="nucleotide sequence ID" value="NZ_BAABZM010000001.1"/>
</dbReference>
<dbReference type="AlphaFoldDB" id="A0A3E5EWZ3"/>
<dbReference type="Gene3D" id="2.160.10.10">
    <property type="entry name" value="Hexapeptide repeat proteins"/>
    <property type="match status" value="1"/>
</dbReference>
<dbReference type="InterPro" id="IPR001451">
    <property type="entry name" value="Hexapep"/>
</dbReference>
<dbReference type="InterPro" id="IPR050179">
    <property type="entry name" value="Trans_hexapeptide_repeat"/>
</dbReference>
<comment type="similarity">
    <text evidence="1">Belongs to the transferase hexapeptide repeat family.</text>
</comment>
<protein>
    <submittedName>
        <fullName evidence="2">Acyltransferase</fullName>
    </submittedName>
</protein>
<dbReference type="SUPFAM" id="SSF51161">
    <property type="entry name" value="Trimeric LpxA-like enzymes"/>
    <property type="match status" value="1"/>
</dbReference>
<dbReference type="InterPro" id="IPR011004">
    <property type="entry name" value="Trimer_LpxA-like_sf"/>
</dbReference>
<comment type="caution">
    <text evidence="2">The sequence shown here is derived from an EMBL/GenBank/DDBJ whole genome shotgun (WGS) entry which is preliminary data.</text>
</comment>
<dbReference type="GO" id="GO:0016746">
    <property type="term" value="F:acyltransferase activity"/>
    <property type="evidence" value="ECO:0007669"/>
    <property type="project" value="UniProtKB-KW"/>
</dbReference>
<keyword evidence="2" id="KW-0808">Transferase</keyword>
<sequence>MGKDKLSYRQRISRLVSLTYSFYLRKVRRIDLGTNCQISWRATIDRANPKGVHIGDNSRVALEALIIAHDYSRGKNMWCDTYIGHHCVIGGRAIILPGVSLGNHVFVGAGSVVTKSFPDHCLIAGNPARIIKKGIVISDNTQIIDAGYRIKKENSFDQ</sequence>
<name>A0A3E5EWZ3_BACUN</name>
<dbReference type="CDD" id="cd04647">
    <property type="entry name" value="LbH_MAT_like"/>
    <property type="match status" value="1"/>
</dbReference>
<accession>A0A3E5EWZ3</accession>
<evidence type="ECO:0000313" key="2">
    <source>
        <dbReference type="EMBL" id="RGN93485.1"/>
    </source>
</evidence>
<dbReference type="EMBL" id="QSVA01000009">
    <property type="protein sequence ID" value="RGN93485.1"/>
    <property type="molecule type" value="Genomic_DNA"/>
</dbReference>
<dbReference type="Proteomes" id="UP000260759">
    <property type="component" value="Unassembled WGS sequence"/>
</dbReference>
<reference evidence="2 3" key="1">
    <citation type="submission" date="2018-08" db="EMBL/GenBank/DDBJ databases">
        <title>A genome reference for cultivated species of the human gut microbiota.</title>
        <authorList>
            <person name="Zou Y."/>
            <person name="Xue W."/>
            <person name="Luo G."/>
        </authorList>
    </citation>
    <scope>NUCLEOTIDE SEQUENCE [LARGE SCALE GENOMIC DNA]</scope>
    <source>
        <strain evidence="2 3">OM03-4</strain>
    </source>
</reference>
<organism evidence="2 3">
    <name type="scientific">Bacteroides uniformis</name>
    <dbReference type="NCBI Taxonomy" id="820"/>
    <lineage>
        <taxon>Bacteria</taxon>
        <taxon>Pseudomonadati</taxon>
        <taxon>Bacteroidota</taxon>
        <taxon>Bacteroidia</taxon>
        <taxon>Bacteroidales</taxon>
        <taxon>Bacteroidaceae</taxon>
        <taxon>Bacteroides</taxon>
    </lineage>
</organism>